<dbReference type="STRING" id="667015.Bacsa_0505"/>
<dbReference type="InterPro" id="IPR041657">
    <property type="entry name" value="HTH_17"/>
</dbReference>
<name>F0QZF8_PHOSB</name>
<dbReference type="eggNOG" id="COG3311">
    <property type="taxonomic scope" value="Bacteria"/>
</dbReference>
<dbReference type="Proteomes" id="UP000007486">
    <property type="component" value="Chromosome"/>
</dbReference>
<protein>
    <submittedName>
        <fullName evidence="2">DNA binding domain protein, excisionase family</fullName>
    </submittedName>
</protein>
<evidence type="ECO:0000313" key="3">
    <source>
        <dbReference type="Proteomes" id="UP000007486"/>
    </source>
</evidence>
<dbReference type="NCBIfam" id="TIGR01764">
    <property type="entry name" value="excise"/>
    <property type="match status" value="1"/>
</dbReference>
<dbReference type="GO" id="GO:0003677">
    <property type="term" value="F:DNA binding"/>
    <property type="evidence" value="ECO:0007669"/>
    <property type="project" value="InterPro"/>
</dbReference>
<dbReference type="InterPro" id="IPR009061">
    <property type="entry name" value="DNA-bd_dom_put_sf"/>
</dbReference>
<organism evidence="2 3">
    <name type="scientific">Phocaeicola salanitronis (strain DSM 18170 / JCM 13657 / CCUG 60908 / BL78)</name>
    <name type="common">Bacteroides salanitronis</name>
    <dbReference type="NCBI Taxonomy" id="667015"/>
    <lineage>
        <taxon>Bacteria</taxon>
        <taxon>Pseudomonadati</taxon>
        <taxon>Bacteroidota</taxon>
        <taxon>Bacteroidia</taxon>
        <taxon>Bacteroidales</taxon>
        <taxon>Bacteroidaceae</taxon>
        <taxon>Phocaeicola</taxon>
    </lineage>
</organism>
<dbReference type="KEGG" id="bsa:Bacsa_0505"/>
<dbReference type="SUPFAM" id="SSF46955">
    <property type="entry name" value="Putative DNA-binding domain"/>
    <property type="match status" value="1"/>
</dbReference>
<dbReference type="HOGENOM" id="CLU_140176_0_0_10"/>
<dbReference type="InterPro" id="IPR010093">
    <property type="entry name" value="SinI_DNA-bd"/>
</dbReference>
<dbReference type="EMBL" id="CP002530">
    <property type="protein sequence ID" value="ADY35103.1"/>
    <property type="molecule type" value="Genomic_DNA"/>
</dbReference>
<dbReference type="OrthoDB" id="597977at2"/>
<evidence type="ECO:0000259" key="1">
    <source>
        <dbReference type="Pfam" id="PF12728"/>
    </source>
</evidence>
<sequence>MQNRTTFMERLSERLTTVESVLKKLEPVENLLKRLEMLEESFYSTKKVFTFQEACVYIGVSESMLYKLTANKEIPHYKPRGKMVYFAKEELDEWLLQNCEPAIDDATRMAAESATVEPFFNRRQNGKRKKD</sequence>
<gene>
    <name evidence="2" type="ordered locus">Bacsa_0505</name>
</gene>
<feature type="domain" description="Helix-turn-helix" evidence="1">
    <location>
        <begin position="49"/>
        <end position="98"/>
    </location>
</feature>
<proteinExistence type="predicted"/>
<dbReference type="Pfam" id="PF12728">
    <property type="entry name" value="HTH_17"/>
    <property type="match status" value="1"/>
</dbReference>
<evidence type="ECO:0000313" key="2">
    <source>
        <dbReference type="EMBL" id="ADY35103.1"/>
    </source>
</evidence>
<keyword evidence="3" id="KW-1185">Reference proteome</keyword>
<dbReference type="AlphaFoldDB" id="F0QZF8"/>
<accession>F0QZF8</accession>
<reference evidence="2 3" key="1">
    <citation type="journal article" date="2011" name="Stand. Genomic Sci.">
        <title>Complete genome sequence of Bacteroides salanitronis type strain (BL78).</title>
        <authorList>
            <person name="Gronow S."/>
            <person name="Held B."/>
            <person name="Lucas S."/>
            <person name="Lapidus A."/>
            <person name="Del Rio T.G."/>
            <person name="Nolan M."/>
            <person name="Tice H."/>
            <person name="Deshpande S."/>
            <person name="Cheng J.F."/>
            <person name="Pitluck S."/>
            <person name="Liolios K."/>
            <person name="Pagani I."/>
            <person name="Ivanova N."/>
            <person name="Mavromatis K."/>
            <person name="Pati A."/>
            <person name="Tapia R."/>
            <person name="Han C."/>
            <person name="Goodwin L."/>
            <person name="Chen A."/>
            <person name="Palaniappan K."/>
            <person name="Land M."/>
            <person name="Hauser L."/>
            <person name="Chang Y.J."/>
            <person name="Jeffries C.D."/>
            <person name="Brambilla E.M."/>
            <person name="Rohde M."/>
            <person name="Goker M."/>
            <person name="Detter J.C."/>
            <person name="Woyke T."/>
            <person name="Bristow J."/>
            <person name="Markowitz V."/>
            <person name="Hugenholtz P."/>
            <person name="Kyrpides N.C."/>
            <person name="Klenk H.P."/>
            <person name="Eisen J.A."/>
        </authorList>
    </citation>
    <scope>NUCLEOTIDE SEQUENCE [LARGE SCALE GENOMIC DNA]</scope>
    <source>
        <strain evidence="2 3">DSM 18170</strain>
    </source>
</reference>
<dbReference type="RefSeq" id="WP_013616563.1">
    <property type="nucleotide sequence ID" value="NC_015164.1"/>
</dbReference>